<keyword evidence="3" id="KW-1185">Reference proteome</keyword>
<evidence type="ECO:0000313" key="2">
    <source>
        <dbReference type="EMBL" id="KAK9155810.1"/>
    </source>
</evidence>
<keyword evidence="1" id="KW-1133">Transmembrane helix</keyword>
<evidence type="ECO:0000313" key="3">
    <source>
        <dbReference type="Proteomes" id="UP001417504"/>
    </source>
</evidence>
<evidence type="ECO:0000256" key="1">
    <source>
        <dbReference type="SAM" id="Phobius"/>
    </source>
</evidence>
<dbReference type="Proteomes" id="UP001417504">
    <property type="component" value="Unassembled WGS sequence"/>
</dbReference>
<reference evidence="2 3" key="1">
    <citation type="submission" date="2024-01" db="EMBL/GenBank/DDBJ databases">
        <title>Genome assemblies of Stephania.</title>
        <authorList>
            <person name="Yang L."/>
        </authorList>
    </citation>
    <scope>NUCLEOTIDE SEQUENCE [LARGE SCALE GENOMIC DNA]</scope>
    <source>
        <strain evidence="2">QJT</strain>
        <tissue evidence="2">Leaf</tissue>
    </source>
</reference>
<organism evidence="2 3">
    <name type="scientific">Stephania japonica</name>
    <dbReference type="NCBI Taxonomy" id="461633"/>
    <lineage>
        <taxon>Eukaryota</taxon>
        <taxon>Viridiplantae</taxon>
        <taxon>Streptophyta</taxon>
        <taxon>Embryophyta</taxon>
        <taxon>Tracheophyta</taxon>
        <taxon>Spermatophyta</taxon>
        <taxon>Magnoliopsida</taxon>
        <taxon>Ranunculales</taxon>
        <taxon>Menispermaceae</taxon>
        <taxon>Menispermoideae</taxon>
        <taxon>Cissampelideae</taxon>
        <taxon>Stephania</taxon>
    </lineage>
</organism>
<gene>
    <name evidence="2" type="ORF">Sjap_003290</name>
</gene>
<dbReference type="EMBL" id="JBBNAE010000001">
    <property type="protein sequence ID" value="KAK9155810.1"/>
    <property type="molecule type" value="Genomic_DNA"/>
</dbReference>
<comment type="caution">
    <text evidence="2">The sequence shown here is derived from an EMBL/GenBank/DDBJ whole genome shotgun (WGS) entry which is preliminary data.</text>
</comment>
<name>A0AAP0KPE2_9MAGN</name>
<sequence>MSFDYRMILGLLYLLNLELLLYSFDITFNFSQLLTVLFVTVGVARTGDSKDKGPVIGDFL</sequence>
<keyword evidence="1" id="KW-0812">Transmembrane</keyword>
<proteinExistence type="predicted"/>
<protein>
    <submittedName>
        <fullName evidence="2">Uncharacterized protein</fullName>
    </submittedName>
</protein>
<dbReference type="AlphaFoldDB" id="A0AAP0KPE2"/>
<accession>A0AAP0KPE2</accession>
<keyword evidence="1" id="KW-0472">Membrane</keyword>
<feature type="transmembrane region" description="Helical" evidence="1">
    <location>
        <begin position="20"/>
        <end position="44"/>
    </location>
</feature>